<dbReference type="Proteomes" id="UP000335636">
    <property type="component" value="Unassembled WGS sequence"/>
</dbReference>
<feature type="compositionally biased region" description="Polar residues" evidence="1">
    <location>
        <begin position="112"/>
        <end position="123"/>
    </location>
</feature>
<feature type="compositionally biased region" description="Basic residues" evidence="1">
    <location>
        <begin position="137"/>
        <end position="148"/>
    </location>
</feature>
<dbReference type="AlphaFoldDB" id="A0A5E4A3J5"/>
<proteinExistence type="predicted"/>
<feature type="compositionally biased region" description="Basic and acidic residues" evidence="1">
    <location>
        <begin position="75"/>
        <end position="85"/>
    </location>
</feature>
<keyword evidence="2" id="KW-0732">Signal</keyword>
<reference evidence="4 5" key="1">
    <citation type="submission" date="2019-04" db="EMBL/GenBank/DDBJ databases">
        <authorList>
            <person name="Alioto T."/>
            <person name="Alioto T."/>
        </authorList>
    </citation>
    <scope>NUCLEOTIDE SEQUENCE [LARGE SCALE GENOMIC DNA]</scope>
</reference>
<name>A0A5E4A3J5_MARMO</name>
<dbReference type="Proteomes" id="UP000662637">
    <property type="component" value="Unassembled WGS sequence"/>
</dbReference>
<evidence type="ECO:0000313" key="4">
    <source>
        <dbReference type="EMBL" id="VTJ51843.1"/>
    </source>
</evidence>
<keyword evidence="5" id="KW-1185">Reference proteome</keyword>
<evidence type="ECO:0000313" key="3">
    <source>
        <dbReference type="EMBL" id="KAF7464072.1"/>
    </source>
</evidence>
<feature type="signal peptide" evidence="2">
    <location>
        <begin position="1"/>
        <end position="29"/>
    </location>
</feature>
<feature type="chain" id="PRO_5033478595" evidence="2">
    <location>
        <begin position="30"/>
        <end position="163"/>
    </location>
</feature>
<dbReference type="EMBL" id="CABDUW010000011">
    <property type="protein sequence ID" value="VTJ51843.1"/>
    <property type="molecule type" value="Genomic_DNA"/>
</dbReference>
<gene>
    <name evidence="3" type="ORF">GHT09_007839</name>
    <name evidence="4" type="ORF">MONAX_5E046158</name>
</gene>
<protein>
    <submittedName>
        <fullName evidence="4">Uncharacterized protein</fullName>
    </submittedName>
</protein>
<evidence type="ECO:0000256" key="2">
    <source>
        <dbReference type="SAM" id="SignalP"/>
    </source>
</evidence>
<evidence type="ECO:0000256" key="1">
    <source>
        <dbReference type="SAM" id="MobiDB-lite"/>
    </source>
</evidence>
<organism evidence="4 5">
    <name type="scientific">Marmota monax</name>
    <name type="common">Woodchuck</name>
    <dbReference type="NCBI Taxonomy" id="9995"/>
    <lineage>
        <taxon>Eukaryota</taxon>
        <taxon>Metazoa</taxon>
        <taxon>Chordata</taxon>
        <taxon>Craniata</taxon>
        <taxon>Vertebrata</taxon>
        <taxon>Euteleostomi</taxon>
        <taxon>Mammalia</taxon>
        <taxon>Eutheria</taxon>
        <taxon>Euarchontoglires</taxon>
        <taxon>Glires</taxon>
        <taxon>Rodentia</taxon>
        <taxon>Sciuromorpha</taxon>
        <taxon>Sciuridae</taxon>
        <taxon>Xerinae</taxon>
        <taxon>Marmotini</taxon>
        <taxon>Marmota</taxon>
    </lineage>
</organism>
<evidence type="ECO:0000313" key="5">
    <source>
        <dbReference type="Proteomes" id="UP000335636"/>
    </source>
</evidence>
<sequence>MAPDKAIATGPHNHPWAIFSLGKFLVVTSCNLFDPDGCVKGQCNGTNTVMEQAKKIPLFGKERSEAGWDTPQARRLCDAGSKESPDSPADPGEGTSETGLVDKGREAKRQSLKLQVQSRNVQVQEEGGEGGGEQHTLRRQRPNPRRRWPGASVRLMCLVASKI</sequence>
<feature type="region of interest" description="Disordered" evidence="1">
    <location>
        <begin position="60"/>
        <end position="148"/>
    </location>
</feature>
<accession>A0A5E4A3J5</accession>
<dbReference type="EMBL" id="WJEC01008080">
    <property type="protein sequence ID" value="KAF7464072.1"/>
    <property type="molecule type" value="Genomic_DNA"/>
</dbReference>
<feature type="compositionally biased region" description="Basic and acidic residues" evidence="1">
    <location>
        <begin position="100"/>
        <end position="109"/>
    </location>
</feature>
<reference evidence="3" key="2">
    <citation type="submission" date="2020-08" db="EMBL/GenBank/DDBJ databases">
        <authorList>
            <person name="Shumante A."/>
            <person name="Zimin A.V."/>
            <person name="Puiu D."/>
            <person name="Salzberg S.L."/>
        </authorList>
    </citation>
    <scope>NUCLEOTIDE SEQUENCE</scope>
    <source>
        <strain evidence="3">WC2-LM</strain>
        <tissue evidence="3">Liver</tissue>
    </source>
</reference>